<dbReference type="InterPro" id="IPR000668">
    <property type="entry name" value="Peptidase_C1A_C"/>
</dbReference>
<feature type="region of interest" description="Disordered" evidence="3">
    <location>
        <begin position="744"/>
        <end position="763"/>
    </location>
</feature>
<dbReference type="InterPro" id="IPR013128">
    <property type="entry name" value="Peptidase_C1A"/>
</dbReference>
<feature type="chain" id="PRO_5015144984" evidence="4">
    <location>
        <begin position="17"/>
        <end position="763"/>
    </location>
</feature>
<dbReference type="Pfam" id="PF00112">
    <property type="entry name" value="Peptidase_C1"/>
    <property type="match status" value="2"/>
</dbReference>
<dbReference type="EMBL" id="MDYQ01000395">
    <property type="protein sequence ID" value="PRP75315.1"/>
    <property type="molecule type" value="Genomic_DNA"/>
</dbReference>
<accession>A0A2P6MUC2</accession>
<reference evidence="7 8" key="1">
    <citation type="journal article" date="2018" name="Genome Biol. Evol.">
        <title>Multiple Roots of Fruiting Body Formation in Amoebozoa.</title>
        <authorList>
            <person name="Hillmann F."/>
            <person name="Forbes G."/>
            <person name="Novohradska S."/>
            <person name="Ferling I."/>
            <person name="Riege K."/>
            <person name="Groth M."/>
            <person name="Westermann M."/>
            <person name="Marz M."/>
            <person name="Spaller T."/>
            <person name="Winckler T."/>
            <person name="Schaap P."/>
            <person name="Glockner G."/>
        </authorList>
    </citation>
    <scope>NUCLEOTIDE SEQUENCE [LARGE SCALE GENOMIC DNA]</scope>
    <source>
        <strain evidence="7 8">Jena</strain>
    </source>
</reference>
<feature type="domain" description="UBC core" evidence="5">
    <location>
        <begin position="551"/>
        <end position="721"/>
    </location>
</feature>
<evidence type="ECO:0000313" key="8">
    <source>
        <dbReference type="Proteomes" id="UP000241769"/>
    </source>
</evidence>
<dbReference type="InParanoid" id="A0A2P6MUC2"/>
<dbReference type="PROSITE" id="PS50948">
    <property type="entry name" value="PAN"/>
    <property type="match status" value="1"/>
</dbReference>
<dbReference type="Gene3D" id="3.50.4.10">
    <property type="entry name" value="Hepatocyte Growth Factor"/>
    <property type="match status" value="1"/>
</dbReference>
<keyword evidence="2" id="KW-1015">Disulfide bond</keyword>
<comment type="similarity">
    <text evidence="1">Belongs to the peptidase C1 family.</text>
</comment>
<proteinExistence type="inferred from homology"/>
<evidence type="ECO:0000256" key="3">
    <source>
        <dbReference type="SAM" id="MobiDB-lite"/>
    </source>
</evidence>
<dbReference type="PROSITE" id="PS00139">
    <property type="entry name" value="THIOL_PROTEASE_CYS"/>
    <property type="match status" value="1"/>
</dbReference>
<sequence>MRVFLLFLLALTVTAALIDHETKEEFKEFLHKFKKHYDDPVRYAKRLGIYAKNKVDRALHNLKFKNGMVGWEEELNQFADQTKEEFLKRLGLLPGPPPNNTDAIPASVYYAGVRSKRGNIDWRAAGKVGSVKEQGRCGSCWAFSATAVVETCVAIMTGPAPDLSEQIFQDCLETNRCSPGGGHANSALDLAKAYGQSFEKVGYVISGKGQEQLEVMLQGGAVAVGLYADALQFYSRGVIDAPSSDVLNHAVTVVALTTNCDNKSSQCWVAKNSWGPGWGENGYFRVVKGKNAMGISDLLNSAVRCSADSPEKDGLYGPIEYAGRSGYDIDLTKAANAQDCQTACAKRDDCYGWAFDTCGDSCWFKKAGSASYPRGCRASGIVNHQLKIFFSSIGPVYLVMVFLEPSHTEHHKMTDLKRDFTQWQESNEENPAMIELLKADGDTLHLSIGADEQRFQILKTTEGTFKFTTTSNALKKEWLSKVTKETTNKKKLDDILDCATETFLDVMEEAEEEEEQEDEDKEMFDFTAPIKKKEKEESADTKEYLEIGSPAATMRLIRDLKSLNSGDTKSLGFSAEPTIDTRTGLENLYHWKITLFGFDPSSELANDMKRYEKTSQEAFITMEMRFSKDYPYAPPFVRVVKPRFAFRTGHVTIGGSICMDLLTNAGWASTNDIESILIQIRAELLSGNARLDEKNTTPYTEQEAWDAFKRVATSHGWNTDGLNSGSFNHIKDPCPYDELLQREPSHKPTIAPNIPDRGQRYQL</sequence>
<dbReference type="InterPro" id="IPR038765">
    <property type="entry name" value="Papain-like_cys_pep_sf"/>
</dbReference>
<dbReference type="OrthoDB" id="1926878at2759"/>
<dbReference type="GO" id="GO:0008234">
    <property type="term" value="F:cysteine-type peptidase activity"/>
    <property type="evidence" value="ECO:0007669"/>
    <property type="project" value="InterPro"/>
</dbReference>
<dbReference type="SMART" id="SM00212">
    <property type="entry name" value="UBCc"/>
    <property type="match status" value="1"/>
</dbReference>
<dbReference type="InterPro" id="IPR013201">
    <property type="entry name" value="Prot_inhib_I29"/>
</dbReference>
<dbReference type="STRING" id="1890364.A0A2P6MUC2"/>
<dbReference type="InterPro" id="IPR000169">
    <property type="entry name" value="Pept_cys_AS"/>
</dbReference>
<protein>
    <submittedName>
        <fullName evidence="7">Uncharacterized protein</fullName>
    </submittedName>
</protein>
<comment type="caution">
    <text evidence="7">The sequence shown here is derived from an EMBL/GenBank/DDBJ whole genome shotgun (WGS) entry which is preliminary data.</text>
</comment>
<name>A0A2P6MUC2_9EUKA</name>
<dbReference type="Gene3D" id="3.10.110.10">
    <property type="entry name" value="Ubiquitin Conjugating Enzyme"/>
    <property type="match status" value="1"/>
</dbReference>
<evidence type="ECO:0000256" key="4">
    <source>
        <dbReference type="SAM" id="SignalP"/>
    </source>
</evidence>
<evidence type="ECO:0000259" key="5">
    <source>
        <dbReference type="PROSITE" id="PS50127"/>
    </source>
</evidence>
<dbReference type="PROSITE" id="PS50127">
    <property type="entry name" value="UBC_2"/>
    <property type="match status" value="1"/>
</dbReference>
<keyword evidence="4" id="KW-0732">Signal</keyword>
<dbReference type="InterPro" id="IPR003609">
    <property type="entry name" value="Pan_app"/>
</dbReference>
<dbReference type="CDD" id="cd02248">
    <property type="entry name" value="Peptidase_C1A"/>
    <property type="match status" value="1"/>
</dbReference>
<dbReference type="SUPFAM" id="SSF54495">
    <property type="entry name" value="UBC-like"/>
    <property type="match status" value="1"/>
</dbReference>
<dbReference type="InterPro" id="IPR025661">
    <property type="entry name" value="Pept_asp_AS"/>
</dbReference>
<evidence type="ECO:0000256" key="2">
    <source>
        <dbReference type="ARBA" id="ARBA00023157"/>
    </source>
</evidence>
<dbReference type="InterPro" id="IPR039417">
    <property type="entry name" value="Peptidase_C1A_papain-like"/>
</dbReference>
<organism evidence="7 8">
    <name type="scientific">Planoprotostelium fungivorum</name>
    <dbReference type="NCBI Taxonomy" id="1890364"/>
    <lineage>
        <taxon>Eukaryota</taxon>
        <taxon>Amoebozoa</taxon>
        <taxon>Evosea</taxon>
        <taxon>Variosea</taxon>
        <taxon>Cavosteliida</taxon>
        <taxon>Cavosteliaceae</taxon>
        <taxon>Planoprotostelium</taxon>
    </lineage>
</organism>
<gene>
    <name evidence="7" type="ORF">PROFUN_05626</name>
</gene>
<feature type="signal peptide" evidence="4">
    <location>
        <begin position="1"/>
        <end position="16"/>
    </location>
</feature>
<feature type="domain" description="Apple" evidence="6">
    <location>
        <begin position="305"/>
        <end position="376"/>
    </location>
</feature>
<dbReference type="AlphaFoldDB" id="A0A2P6MUC2"/>
<dbReference type="Pfam" id="PF08246">
    <property type="entry name" value="Inhibitor_I29"/>
    <property type="match status" value="1"/>
</dbReference>
<evidence type="ECO:0000313" key="7">
    <source>
        <dbReference type="EMBL" id="PRP75315.1"/>
    </source>
</evidence>
<evidence type="ECO:0000259" key="6">
    <source>
        <dbReference type="PROSITE" id="PS50948"/>
    </source>
</evidence>
<dbReference type="PANTHER" id="PTHR12411">
    <property type="entry name" value="CYSTEINE PROTEASE FAMILY C1-RELATED"/>
    <property type="match status" value="1"/>
</dbReference>
<dbReference type="Pfam" id="PF00179">
    <property type="entry name" value="UQ_con"/>
    <property type="match status" value="1"/>
</dbReference>
<dbReference type="PROSITE" id="PS00640">
    <property type="entry name" value="THIOL_PROTEASE_ASN"/>
    <property type="match status" value="1"/>
</dbReference>
<dbReference type="SMART" id="SM00848">
    <property type="entry name" value="Inhibitor_I29"/>
    <property type="match status" value="1"/>
</dbReference>
<evidence type="ECO:0000256" key="1">
    <source>
        <dbReference type="ARBA" id="ARBA00008455"/>
    </source>
</evidence>
<keyword evidence="8" id="KW-1185">Reference proteome</keyword>
<dbReference type="InterPro" id="IPR016135">
    <property type="entry name" value="UBQ-conjugating_enzyme/RWD"/>
</dbReference>
<dbReference type="InterPro" id="IPR000608">
    <property type="entry name" value="UBC"/>
</dbReference>
<dbReference type="Gene3D" id="1.10.287.2250">
    <property type="match status" value="1"/>
</dbReference>
<dbReference type="SUPFAM" id="SSF54001">
    <property type="entry name" value="Cysteine proteinases"/>
    <property type="match status" value="1"/>
</dbReference>
<dbReference type="CDD" id="cd23802">
    <property type="entry name" value="UBCc_UBE2Q"/>
    <property type="match status" value="1"/>
</dbReference>
<dbReference type="SMART" id="SM00645">
    <property type="entry name" value="Pept_C1"/>
    <property type="match status" value="1"/>
</dbReference>
<dbReference type="Proteomes" id="UP000241769">
    <property type="component" value="Unassembled WGS sequence"/>
</dbReference>
<dbReference type="GO" id="GO:0006508">
    <property type="term" value="P:proteolysis"/>
    <property type="evidence" value="ECO:0007669"/>
    <property type="project" value="InterPro"/>
</dbReference>
<dbReference type="Gene3D" id="3.90.70.10">
    <property type="entry name" value="Cysteine proteinases"/>
    <property type="match status" value="2"/>
</dbReference>